<dbReference type="RefSeq" id="WP_167191733.1">
    <property type="nucleotide sequence ID" value="NZ_JAAONZ010000024.1"/>
</dbReference>
<keyword evidence="11" id="KW-1185">Reference proteome</keyword>
<comment type="function">
    <text evidence="7">Regulatory DnaK co-chaperone. Direct interaction between DnaK and DjlA is needed for the induction of the wcaABCDE operon, involved in the synthesis of a colanic acid polysaccharide capsule, possibly through activation of the RcsB/RcsC phosphotransfer signaling pathway. The colanic acid capsule may help the bacterium survive conditions outside the host.</text>
</comment>
<evidence type="ECO:0000256" key="7">
    <source>
        <dbReference type="HAMAP-Rule" id="MF_01153"/>
    </source>
</evidence>
<dbReference type="CDD" id="cd06257">
    <property type="entry name" value="DnaJ"/>
    <property type="match status" value="1"/>
</dbReference>
<dbReference type="CDD" id="cd07316">
    <property type="entry name" value="terB_like_DjlA"/>
    <property type="match status" value="1"/>
</dbReference>
<dbReference type="NCBIfam" id="NF006948">
    <property type="entry name" value="PRK09430.1"/>
    <property type="match status" value="1"/>
</dbReference>
<keyword evidence="4 7" id="KW-1133">Transmembrane helix</keyword>
<keyword evidence="5 7" id="KW-0472">Membrane</keyword>
<dbReference type="PROSITE" id="PS50076">
    <property type="entry name" value="DNAJ_2"/>
    <property type="match status" value="1"/>
</dbReference>
<keyword evidence="6 7" id="KW-0143">Chaperone</keyword>
<evidence type="ECO:0000256" key="3">
    <source>
        <dbReference type="ARBA" id="ARBA00022692"/>
    </source>
</evidence>
<dbReference type="InterPro" id="IPR007791">
    <property type="entry name" value="DjlA_N"/>
</dbReference>
<feature type="topological domain" description="Periplasmic" evidence="7">
    <location>
        <begin position="1"/>
        <end position="3"/>
    </location>
</feature>
<accession>A0A9E5MPK2</accession>
<keyword evidence="1 7" id="KW-1003">Cell membrane</keyword>
<dbReference type="GO" id="GO:0005886">
    <property type="term" value="C:plasma membrane"/>
    <property type="evidence" value="ECO:0007669"/>
    <property type="project" value="UniProtKB-SubCell"/>
</dbReference>
<reference evidence="10" key="1">
    <citation type="submission" date="2020-03" db="EMBL/GenBank/DDBJ databases">
        <authorList>
            <person name="Guo F."/>
        </authorList>
    </citation>
    <scope>NUCLEOTIDE SEQUENCE</scope>
    <source>
        <strain evidence="10">JCM 30134</strain>
    </source>
</reference>
<keyword evidence="3 7" id="KW-0812">Transmembrane</keyword>
<dbReference type="InterPro" id="IPR036869">
    <property type="entry name" value="J_dom_sf"/>
</dbReference>
<evidence type="ECO:0000256" key="4">
    <source>
        <dbReference type="ARBA" id="ARBA00022989"/>
    </source>
</evidence>
<dbReference type="GO" id="GO:0051087">
    <property type="term" value="F:protein-folding chaperone binding"/>
    <property type="evidence" value="ECO:0007669"/>
    <property type="project" value="InterPro"/>
</dbReference>
<comment type="domain">
    <text evidence="7">The transmembrane domain is a dimerization domain.</text>
</comment>
<dbReference type="InterPro" id="IPR023749">
    <property type="entry name" value="DjlA"/>
</dbReference>
<feature type="transmembrane region" description="Helical" evidence="8">
    <location>
        <begin position="6"/>
        <end position="25"/>
    </location>
</feature>
<dbReference type="InterPro" id="IPR001623">
    <property type="entry name" value="DnaJ_domain"/>
</dbReference>
<dbReference type="SUPFAM" id="SSF158682">
    <property type="entry name" value="TerB-like"/>
    <property type="match status" value="1"/>
</dbReference>
<feature type="domain" description="J" evidence="9">
    <location>
        <begin position="199"/>
        <end position="264"/>
    </location>
</feature>
<keyword evidence="2 7" id="KW-0997">Cell inner membrane</keyword>
<dbReference type="Gene3D" id="1.10.287.110">
    <property type="entry name" value="DnaJ domain"/>
    <property type="match status" value="1"/>
</dbReference>
<organism evidence="10 11">
    <name type="scientific">Pseudomaricurvus hydrocarbonicus</name>
    <dbReference type="NCBI Taxonomy" id="1470433"/>
    <lineage>
        <taxon>Bacteria</taxon>
        <taxon>Pseudomonadati</taxon>
        <taxon>Pseudomonadota</taxon>
        <taxon>Gammaproteobacteria</taxon>
        <taxon>Cellvibrionales</taxon>
        <taxon>Cellvibrionaceae</taxon>
        <taxon>Pseudomaricurvus</taxon>
    </lineage>
</organism>
<dbReference type="EMBL" id="JAAONZ010000024">
    <property type="protein sequence ID" value="NHO68075.1"/>
    <property type="molecule type" value="Genomic_DNA"/>
</dbReference>
<name>A0A9E5MPK2_9GAMM</name>
<sequence length="264" mass="29286">MGKFIGAILGYMAGGIFGALLGFFVGQIIDRSFKFGSFTHQIGDRQEAQDTFFTTVFTLLGYLAKADGRVSEAEVQLTEQLMSKLGLTPEHRRAAIDLFKQGSQHNFSLTELLAKFNHVCGRHTNLKQMLLVYLINIALADGAIEAEEEAILRQVAQHIGFSGFAFEQLLRMINAQNQFGGQRQGGAYQQAPSANDLDVAYAALGVDKSISDKDLKRAYRKLMSQYHPDKLMGQGLPADMIQEATERSQEVQAAYDLIQKSRKQ</sequence>
<dbReference type="HAMAP" id="MF_01153">
    <property type="entry name" value="DjlA"/>
    <property type="match status" value="1"/>
</dbReference>
<dbReference type="SUPFAM" id="SSF46565">
    <property type="entry name" value="Chaperone J-domain"/>
    <property type="match status" value="1"/>
</dbReference>
<comment type="subcellular location">
    <subcellularLocation>
        <location evidence="7">Cell inner membrane</location>
        <topology evidence="7">Single-pass type III membrane protein</topology>
    </subcellularLocation>
</comment>
<dbReference type="Pfam" id="PF05099">
    <property type="entry name" value="TerB"/>
    <property type="match status" value="1"/>
</dbReference>
<evidence type="ECO:0000313" key="10">
    <source>
        <dbReference type="EMBL" id="NHO68075.1"/>
    </source>
</evidence>
<evidence type="ECO:0000256" key="5">
    <source>
        <dbReference type="ARBA" id="ARBA00023136"/>
    </source>
</evidence>
<dbReference type="SMART" id="SM00271">
    <property type="entry name" value="DnaJ"/>
    <property type="match status" value="1"/>
</dbReference>
<evidence type="ECO:0000313" key="11">
    <source>
        <dbReference type="Proteomes" id="UP000787472"/>
    </source>
</evidence>
<dbReference type="PRINTS" id="PR00625">
    <property type="entry name" value="JDOMAIN"/>
</dbReference>
<comment type="subunit">
    <text evidence="7">Homodimer.</text>
</comment>
<dbReference type="PANTHER" id="PTHR24074">
    <property type="entry name" value="CO-CHAPERONE PROTEIN DJLA"/>
    <property type="match status" value="1"/>
</dbReference>
<dbReference type="AlphaFoldDB" id="A0A9E5MPK2"/>
<evidence type="ECO:0000256" key="8">
    <source>
        <dbReference type="SAM" id="Phobius"/>
    </source>
</evidence>
<gene>
    <name evidence="7 10" type="primary">djlA</name>
    <name evidence="10" type="ORF">G8770_21210</name>
</gene>
<protein>
    <recommendedName>
        <fullName evidence="7">Co-chaperone protein DjlA</fullName>
    </recommendedName>
</protein>
<comment type="caution">
    <text evidence="10">The sequence shown here is derived from an EMBL/GenBank/DDBJ whole genome shotgun (WGS) entry which is preliminary data.</text>
</comment>
<dbReference type="Proteomes" id="UP000787472">
    <property type="component" value="Unassembled WGS sequence"/>
</dbReference>
<dbReference type="Pfam" id="PF00226">
    <property type="entry name" value="DnaJ"/>
    <property type="match status" value="1"/>
</dbReference>
<dbReference type="Gene3D" id="1.10.3680.10">
    <property type="entry name" value="TerB-like"/>
    <property type="match status" value="1"/>
</dbReference>
<evidence type="ECO:0000256" key="2">
    <source>
        <dbReference type="ARBA" id="ARBA00022519"/>
    </source>
</evidence>
<evidence type="ECO:0000256" key="6">
    <source>
        <dbReference type="ARBA" id="ARBA00023186"/>
    </source>
</evidence>
<dbReference type="InterPro" id="IPR029024">
    <property type="entry name" value="TerB-like"/>
</dbReference>
<dbReference type="InterPro" id="IPR050817">
    <property type="entry name" value="DjlA_DnaK_co-chaperone"/>
</dbReference>
<feature type="topological domain" description="Cytoplasmic" evidence="7">
    <location>
        <begin position="28"/>
        <end position="264"/>
    </location>
</feature>
<evidence type="ECO:0000256" key="1">
    <source>
        <dbReference type="ARBA" id="ARBA00022475"/>
    </source>
</evidence>
<evidence type="ECO:0000259" key="9">
    <source>
        <dbReference type="PROSITE" id="PS50076"/>
    </source>
</evidence>
<proteinExistence type="inferred from homology"/>